<evidence type="ECO:0000313" key="2">
    <source>
        <dbReference type="RefSeq" id="XP_026089767.1"/>
    </source>
</evidence>
<dbReference type="InterPro" id="IPR043502">
    <property type="entry name" value="DNA/RNA_pol_sf"/>
</dbReference>
<dbReference type="GeneID" id="113063637"/>
<sequence>MPEHRHHIVEFLKCLREYLLFLKAKKCPFHQTSVQFLGYNNEGKIAAIKNWPIPTTIKELQRFLGFSDVYRRFIHNYSSIACPLTSLLKNKPSAVSETAPHLLYIALYGVSAIL</sequence>
<proteinExistence type="predicted"/>
<dbReference type="Gene3D" id="3.30.70.270">
    <property type="match status" value="2"/>
</dbReference>
<gene>
    <name evidence="2" type="primary">LOC113063637</name>
</gene>
<dbReference type="PANTHER" id="PTHR33064:SF37">
    <property type="entry name" value="RIBONUCLEASE H"/>
    <property type="match status" value="1"/>
</dbReference>
<evidence type="ECO:0000313" key="1">
    <source>
        <dbReference type="Proteomes" id="UP000515129"/>
    </source>
</evidence>
<reference evidence="2" key="1">
    <citation type="submission" date="2025-08" db="UniProtKB">
        <authorList>
            <consortium name="RefSeq"/>
        </authorList>
    </citation>
    <scope>IDENTIFICATION</scope>
    <source>
        <strain evidence="2">Wakin</strain>
        <tissue evidence="2">Muscle</tissue>
    </source>
</reference>
<accession>A0A6P6M0Y7</accession>
<dbReference type="Proteomes" id="UP000515129">
    <property type="component" value="Chromosome 46"/>
</dbReference>
<dbReference type="RefSeq" id="XP_026089767.1">
    <property type="nucleotide sequence ID" value="XM_026233982.1"/>
</dbReference>
<protein>
    <submittedName>
        <fullName evidence="2">Uncharacterized protein LOC113063637</fullName>
    </submittedName>
</protein>
<dbReference type="PANTHER" id="PTHR33064">
    <property type="entry name" value="POL PROTEIN"/>
    <property type="match status" value="1"/>
</dbReference>
<name>A0A6P6M0Y7_CARAU</name>
<organism evidence="1 2">
    <name type="scientific">Carassius auratus</name>
    <name type="common">Goldfish</name>
    <dbReference type="NCBI Taxonomy" id="7957"/>
    <lineage>
        <taxon>Eukaryota</taxon>
        <taxon>Metazoa</taxon>
        <taxon>Chordata</taxon>
        <taxon>Craniata</taxon>
        <taxon>Vertebrata</taxon>
        <taxon>Euteleostomi</taxon>
        <taxon>Actinopterygii</taxon>
        <taxon>Neopterygii</taxon>
        <taxon>Teleostei</taxon>
        <taxon>Ostariophysi</taxon>
        <taxon>Cypriniformes</taxon>
        <taxon>Cyprinidae</taxon>
        <taxon>Cyprininae</taxon>
        <taxon>Carassius</taxon>
    </lineage>
</organism>
<dbReference type="OrthoDB" id="8052860at2759"/>
<dbReference type="InterPro" id="IPR051320">
    <property type="entry name" value="Viral_Replic_Matur_Polypro"/>
</dbReference>
<dbReference type="SUPFAM" id="SSF56672">
    <property type="entry name" value="DNA/RNA polymerases"/>
    <property type="match status" value="1"/>
</dbReference>
<dbReference type="KEGG" id="caua:113063637"/>
<dbReference type="AlphaFoldDB" id="A0A6P6M0Y7"/>
<keyword evidence="1" id="KW-1185">Reference proteome</keyword>
<dbReference type="InterPro" id="IPR043128">
    <property type="entry name" value="Rev_trsase/Diguanyl_cyclase"/>
</dbReference>